<feature type="signal peptide" evidence="3">
    <location>
        <begin position="1"/>
        <end position="22"/>
    </location>
</feature>
<keyword evidence="2" id="KW-1133">Transmembrane helix</keyword>
<proteinExistence type="predicted"/>
<dbReference type="EMBL" id="LJFO01000006">
    <property type="protein sequence ID" value="KPG11420.1"/>
    <property type="molecule type" value="Genomic_DNA"/>
</dbReference>
<dbReference type="Proteomes" id="UP000037843">
    <property type="component" value="Unassembled WGS sequence"/>
</dbReference>
<evidence type="ECO:0000313" key="6">
    <source>
        <dbReference type="Proteomes" id="UP000037843"/>
    </source>
</evidence>
<evidence type="ECO:0000313" key="5">
    <source>
        <dbReference type="EMBL" id="KPG34368.1"/>
    </source>
</evidence>
<keyword evidence="2" id="KW-0812">Transmembrane</keyword>
<dbReference type="GeneID" id="45762613"/>
<feature type="compositionally biased region" description="Low complexity" evidence="1">
    <location>
        <begin position="177"/>
        <end position="186"/>
    </location>
</feature>
<dbReference type="AlphaFoldDB" id="A0A7V8RWR3"/>
<keyword evidence="2" id="KW-0472">Membrane</keyword>
<gene>
    <name evidence="4" type="ORF">AN908_12610</name>
    <name evidence="5" type="ORF">AN912_10805</name>
</gene>
<dbReference type="EMBL" id="LJFS01000011">
    <property type="protein sequence ID" value="KPG34368.1"/>
    <property type="molecule type" value="Genomic_DNA"/>
</dbReference>
<protein>
    <recommendedName>
        <fullName evidence="8">Lipoprotein</fullName>
    </recommendedName>
</protein>
<evidence type="ECO:0000313" key="7">
    <source>
        <dbReference type="Proteomes" id="UP000037962"/>
    </source>
</evidence>
<sequence>MNFKRIGAAVVVAGALAFPLAACGSSAPPAPTATAAPTTLSSGFRDSYCNINSSTRKACEQHDTEAAKPPAPAHPASSGLPWWSWLLIVPAGLIAALVIGLKLLEWSDERTISRAQARVAELDARPRSVQDYDDWAEDDEEDYPYEDELDDGFEYPTATDPVPAPAPSTPPAGGGSLLSSLRQQSQ</sequence>
<name>A0A7V8RWR3_9MYCO</name>
<evidence type="ECO:0000256" key="3">
    <source>
        <dbReference type="SAM" id="SignalP"/>
    </source>
</evidence>
<keyword evidence="3" id="KW-0732">Signal</keyword>
<evidence type="ECO:0000256" key="2">
    <source>
        <dbReference type="SAM" id="Phobius"/>
    </source>
</evidence>
<feature type="chain" id="PRO_5038414904" description="Lipoprotein" evidence="3">
    <location>
        <begin position="23"/>
        <end position="186"/>
    </location>
</feature>
<dbReference type="RefSeq" id="WP_043079862.1">
    <property type="nucleotide sequence ID" value="NZ_CP011530.1"/>
</dbReference>
<feature type="transmembrane region" description="Helical" evidence="2">
    <location>
        <begin position="82"/>
        <end position="104"/>
    </location>
</feature>
<feature type="region of interest" description="Disordered" evidence="1">
    <location>
        <begin position="123"/>
        <end position="186"/>
    </location>
</feature>
<comment type="caution">
    <text evidence="4">The sequence shown here is derived from an EMBL/GenBank/DDBJ whole genome shotgun (WGS) entry which is preliminary data.</text>
</comment>
<evidence type="ECO:0000256" key="1">
    <source>
        <dbReference type="SAM" id="MobiDB-lite"/>
    </source>
</evidence>
<evidence type="ECO:0008006" key="8">
    <source>
        <dbReference type="Google" id="ProtNLM"/>
    </source>
</evidence>
<dbReference type="Proteomes" id="UP000037962">
    <property type="component" value="Unassembled WGS sequence"/>
</dbReference>
<accession>A0A7V8RWR3</accession>
<keyword evidence="7" id="KW-1185">Reference proteome</keyword>
<organism evidence="4 6">
    <name type="scientific">Mycobacteroides immunogenum</name>
    <dbReference type="NCBI Taxonomy" id="83262"/>
    <lineage>
        <taxon>Bacteria</taxon>
        <taxon>Bacillati</taxon>
        <taxon>Actinomycetota</taxon>
        <taxon>Actinomycetes</taxon>
        <taxon>Mycobacteriales</taxon>
        <taxon>Mycobacteriaceae</taxon>
        <taxon>Mycobacteroides</taxon>
    </lineage>
</organism>
<reference evidence="6 7" key="1">
    <citation type="submission" date="2015-09" db="EMBL/GenBank/DDBJ databases">
        <title>Genome Sequences of Mycobacterium immunogenum Isolates, Recuperated from a Chloraminated Drinking Water Distribution System Simulator Subjected to Episodes of Nitrification.</title>
        <authorList>
            <person name="Gomez-Alvarez V."/>
            <person name="Revetta R.P."/>
        </authorList>
    </citation>
    <scope>NUCLEOTIDE SEQUENCE [LARGE SCALE GENOMIC DNA]</scope>
    <source>
        <strain evidence="4 6">H008</strain>
        <strain evidence="5 7">H076</strain>
    </source>
</reference>
<feature type="compositionally biased region" description="Acidic residues" evidence="1">
    <location>
        <begin position="131"/>
        <end position="153"/>
    </location>
</feature>
<evidence type="ECO:0000313" key="4">
    <source>
        <dbReference type="EMBL" id="KPG11420.1"/>
    </source>
</evidence>
<dbReference type="KEGG" id="miz:BAB75_01665"/>